<protein>
    <recommendedName>
        <fullName evidence="6">ZP domain-containing protein</fullName>
    </recommendedName>
</protein>
<evidence type="ECO:0000256" key="1">
    <source>
        <dbReference type="SAM" id="SignalP"/>
    </source>
</evidence>
<dbReference type="InterPro" id="IPR001507">
    <property type="entry name" value="ZP_dom"/>
</dbReference>
<dbReference type="PROSITE" id="PS50041">
    <property type="entry name" value="C_TYPE_LECTIN_2"/>
    <property type="match status" value="1"/>
</dbReference>
<evidence type="ECO:0008006" key="6">
    <source>
        <dbReference type="Google" id="ProtNLM"/>
    </source>
</evidence>
<dbReference type="CDD" id="cd00037">
    <property type="entry name" value="CLECT"/>
    <property type="match status" value="1"/>
</dbReference>
<feature type="signal peptide" evidence="1">
    <location>
        <begin position="1"/>
        <end position="22"/>
    </location>
</feature>
<dbReference type="InterPro" id="IPR001304">
    <property type="entry name" value="C-type_lectin-like"/>
</dbReference>
<dbReference type="InterPro" id="IPR016187">
    <property type="entry name" value="CTDL_fold"/>
</dbReference>
<dbReference type="PANTHER" id="PTHR22802">
    <property type="entry name" value="C-TYPE LECTIN SUPERFAMILY MEMBER"/>
    <property type="match status" value="1"/>
</dbReference>
<dbReference type="Pfam" id="PF25272">
    <property type="entry name" value="VERL_C"/>
    <property type="match status" value="1"/>
</dbReference>
<evidence type="ECO:0000313" key="4">
    <source>
        <dbReference type="EMBL" id="PVD23567.1"/>
    </source>
</evidence>
<feature type="domain" description="C-type lectin" evidence="2">
    <location>
        <begin position="71"/>
        <end position="181"/>
    </location>
</feature>
<evidence type="ECO:0000313" key="5">
    <source>
        <dbReference type="Proteomes" id="UP000245119"/>
    </source>
</evidence>
<proteinExistence type="predicted"/>
<dbReference type="InterPro" id="IPR051004">
    <property type="entry name" value="DC-SIGN_domain-containing"/>
</dbReference>
<keyword evidence="5" id="KW-1185">Reference proteome</keyword>
<keyword evidence="1" id="KW-0732">Signal</keyword>
<dbReference type="PROSITE" id="PS51034">
    <property type="entry name" value="ZP_2"/>
    <property type="match status" value="1"/>
</dbReference>
<dbReference type="SMART" id="SM00034">
    <property type="entry name" value="CLECT"/>
    <property type="match status" value="1"/>
</dbReference>
<dbReference type="Gene3D" id="3.10.100.10">
    <property type="entry name" value="Mannose-Binding Protein A, subunit A"/>
    <property type="match status" value="1"/>
</dbReference>
<name>A0A2T7NQW7_POMCA</name>
<gene>
    <name evidence="4" type="ORF">C0Q70_16839</name>
</gene>
<reference evidence="4 5" key="1">
    <citation type="submission" date="2018-04" db="EMBL/GenBank/DDBJ databases">
        <title>The genome of golden apple snail Pomacea canaliculata provides insight into stress tolerance and invasive adaptation.</title>
        <authorList>
            <person name="Liu C."/>
            <person name="Liu B."/>
            <person name="Ren Y."/>
            <person name="Zhang Y."/>
            <person name="Wang H."/>
            <person name="Li S."/>
            <person name="Jiang F."/>
            <person name="Yin L."/>
            <person name="Zhang G."/>
            <person name="Qian W."/>
            <person name="Fan W."/>
        </authorList>
    </citation>
    <scope>NUCLEOTIDE SEQUENCE [LARGE SCALE GENOMIC DNA]</scope>
    <source>
        <strain evidence="4">SZHN2017</strain>
        <tissue evidence="4">Muscle</tissue>
    </source>
</reference>
<dbReference type="OrthoDB" id="6102348at2759"/>
<evidence type="ECO:0000259" key="3">
    <source>
        <dbReference type="PROSITE" id="PS51034"/>
    </source>
</evidence>
<feature type="chain" id="PRO_5015657416" description="ZP domain-containing protein" evidence="1">
    <location>
        <begin position="23"/>
        <end position="929"/>
    </location>
</feature>
<dbReference type="InterPro" id="IPR057371">
    <property type="entry name" value="VERL_C"/>
</dbReference>
<dbReference type="InterPro" id="IPR016186">
    <property type="entry name" value="C-type_lectin-like/link_sf"/>
</dbReference>
<dbReference type="SUPFAM" id="SSF56436">
    <property type="entry name" value="C-type lectin-like"/>
    <property type="match status" value="1"/>
</dbReference>
<sequence>MAVRAWVTLLLLVLAAQDTVHAQTFDSNSTYQTAVNFSAGIVGSEIYACDDVVSSRYACPNSSWTLLPASDGPMCLQLVDTLTSVEGARQSCENMGGRLLTIMSETRQKAVESFIPFRYAGELWIGFTRHYGDGYFYWLGTEPSFPTYINGDHYYYYATHCCGVDCTYLTYPYRTWEYSDCYSTARPYICERDKVYFTRQRRDNCSYFDFYLSAVCVDGFVGDNCDQACHCYGEPCKGGQPCKYGCEAGWTGPFCYTRVKRAEVIYYCVNNTAEGRYALVRINPFGRQYQTVQLTDEAGTPQPWCSGSEMWYDDTGVYSVKIPVTRGSEWQVGFVCGGNRTGYNSYKWLLTLQEKKGVLLLLDRRVELSCDFDRADNMVRIQSQNVAVESDQPNNGLPSVEKPLNSREFVSLAITDSFTGQTLTRAKLGANVQLRMILTTTLGLRAQGVSPYDCVASSGDGLYQLVLTDSDGCPAGRSSVMSELRGHNGTVKSDPFQLFAFAGQNTLQIVCSFQFCFTRDEALCTDRCNTRRMARLTTISYGDTSTDNYWTSTSSWNRKKRETNSTEFATVFIEIIKGSSLSTTATEEKTQETPTISFHTADDELYHVRSTLQQTEESGIYVCDDVVSPRYACPNTSWTLVSDSDGPMCLQLVDILENFDSATQSCGDMGGRLLTIVSEKRQRAVERCVDGFVGDNCDQACHCYRETCKGGQPCQYGCEDGWTGPYCYTRTRRAEVIYYCVNNTAEGRYALVRINPFGRQYQTVQLTDEAGTPQPWCSGSEMWYDDTGVYSVKIPVTRGNEWQVGVTCGGIELFDLRRRDTTPTSFCGKPINVSTLVDRQSRDDQNTPPSPSQKNYLTRETIKTVLQVSEPRDCPAGGSTVMSELRGHNGTVKSDPFQLFAFAGHNSLLIACSFQFCFTPEDTLCSDVS</sequence>
<evidence type="ECO:0000259" key="2">
    <source>
        <dbReference type="PROSITE" id="PS50041"/>
    </source>
</evidence>
<feature type="domain" description="ZP" evidence="3">
    <location>
        <begin position="267"/>
        <end position="531"/>
    </location>
</feature>
<dbReference type="Proteomes" id="UP000245119">
    <property type="component" value="Linkage Group LG10"/>
</dbReference>
<dbReference type="EMBL" id="PZQS01000010">
    <property type="protein sequence ID" value="PVD23567.1"/>
    <property type="molecule type" value="Genomic_DNA"/>
</dbReference>
<dbReference type="AlphaFoldDB" id="A0A2T7NQW7"/>
<dbReference type="PANTHER" id="PTHR22802:SF396">
    <property type="entry name" value="C-TYPE LECTIN DOMAIN-CONTAINING PROTEIN"/>
    <property type="match status" value="1"/>
</dbReference>
<dbReference type="Pfam" id="PF00059">
    <property type="entry name" value="Lectin_C"/>
    <property type="match status" value="1"/>
</dbReference>
<comment type="caution">
    <text evidence="4">The sequence shown here is derived from an EMBL/GenBank/DDBJ whole genome shotgun (WGS) entry which is preliminary data.</text>
</comment>
<accession>A0A2T7NQW7</accession>
<organism evidence="4 5">
    <name type="scientific">Pomacea canaliculata</name>
    <name type="common">Golden apple snail</name>
    <dbReference type="NCBI Taxonomy" id="400727"/>
    <lineage>
        <taxon>Eukaryota</taxon>
        <taxon>Metazoa</taxon>
        <taxon>Spiralia</taxon>
        <taxon>Lophotrochozoa</taxon>
        <taxon>Mollusca</taxon>
        <taxon>Gastropoda</taxon>
        <taxon>Caenogastropoda</taxon>
        <taxon>Architaenioglossa</taxon>
        <taxon>Ampullarioidea</taxon>
        <taxon>Ampullariidae</taxon>
        <taxon>Pomacea</taxon>
    </lineage>
</organism>